<dbReference type="PANTHER" id="PTHR13266">
    <property type="entry name" value="PROTEASOME INHIBITOR"/>
    <property type="match status" value="1"/>
</dbReference>
<dbReference type="Pfam" id="PF11566">
    <property type="entry name" value="PI31_Prot_N"/>
    <property type="match status" value="1"/>
</dbReference>
<dbReference type="AlphaFoldDB" id="A0ABD2X741"/>
<dbReference type="PANTHER" id="PTHR13266:SF1">
    <property type="entry name" value="PROTEASOME INHIBITOR PI31 SUBUNIT"/>
    <property type="match status" value="1"/>
</dbReference>
<evidence type="ECO:0000313" key="6">
    <source>
        <dbReference type="Proteomes" id="UP001627154"/>
    </source>
</evidence>
<evidence type="ECO:0000313" key="5">
    <source>
        <dbReference type="EMBL" id="KAL3401241.1"/>
    </source>
</evidence>
<sequence length="272" mass="30799">MEDDFFGFELLHSQYKDKLNKKEDLIVLLIHWYLTKNKFRCLGIGDSKECNPEENGSELLPEGWSQNTNYSLRYIRNKELYILIILKSEKNLLLNFLKVADHSVANSEICIDAVESLNGNLETMIPSHKNIIKSLKNDIPIISSVTTSEMSVQTAVNETRESNIESRLRDEGAPSSLRMPRLPTNNPLAIGSDDLNIFGGGNSGMLFDPFQNQRQRDRIPPSLGIPGQLPRGAVPPGARFDHFGPIDYDMNRSRFRAPDGDFPPPDYENMFL</sequence>
<keyword evidence="3" id="KW-0647">Proteasome</keyword>
<feature type="domain" description="PI31 proteasome regulator N-terminal" evidence="4">
    <location>
        <begin position="17"/>
        <end position="116"/>
    </location>
</feature>
<keyword evidence="6" id="KW-1185">Reference proteome</keyword>
<comment type="caution">
    <text evidence="5">The sequence shown here is derived from an EMBL/GenBank/DDBJ whole genome shotgun (WGS) entry which is preliminary data.</text>
</comment>
<dbReference type="InterPro" id="IPR021625">
    <property type="entry name" value="PI31_Prot_N"/>
</dbReference>
<reference evidence="5 6" key="1">
    <citation type="journal article" date="2024" name="bioRxiv">
        <title>A reference genome for Trichogramma kaykai: A tiny desert-dwelling parasitoid wasp with competing sex-ratio distorters.</title>
        <authorList>
            <person name="Culotta J."/>
            <person name="Lindsey A.R."/>
        </authorList>
    </citation>
    <scope>NUCLEOTIDE SEQUENCE [LARGE SCALE GENOMIC DNA]</scope>
    <source>
        <strain evidence="5 6">KSX58</strain>
    </source>
</reference>
<accession>A0ABD2X741</accession>
<comment type="similarity">
    <text evidence="1">Belongs to the proteasome inhibitor PI31 family.</text>
</comment>
<dbReference type="InterPro" id="IPR045128">
    <property type="entry name" value="PI31-like"/>
</dbReference>
<dbReference type="GO" id="GO:0000502">
    <property type="term" value="C:proteasome complex"/>
    <property type="evidence" value="ECO:0007669"/>
    <property type="project" value="UniProtKB-KW"/>
</dbReference>
<evidence type="ECO:0000259" key="4">
    <source>
        <dbReference type="Pfam" id="PF11566"/>
    </source>
</evidence>
<evidence type="ECO:0000256" key="2">
    <source>
        <dbReference type="ARBA" id="ARBA00015575"/>
    </source>
</evidence>
<dbReference type="EMBL" id="JBJJXI010000048">
    <property type="protein sequence ID" value="KAL3401241.1"/>
    <property type="molecule type" value="Genomic_DNA"/>
</dbReference>
<dbReference type="Gene3D" id="3.40.1000.30">
    <property type="match status" value="1"/>
</dbReference>
<evidence type="ECO:0000256" key="1">
    <source>
        <dbReference type="ARBA" id="ARBA00006405"/>
    </source>
</evidence>
<protein>
    <recommendedName>
        <fullName evidence="2">Proteasome inhibitor PI31 subunit</fullName>
    </recommendedName>
</protein>
<organism evidence="5 6">
    <name type="scientific">Trichogramma kaykai</name>
    <dbReference type="NCBI Taxonomy" id="54128"/>
    <lineage>
        <taxon>Eukaryota</taxon>
        <taxon>Metazoa</taxon>
        <taxon>Ecdysozoa</taxon>
        <taxon>Arthropoda</taxon>
        <taxon>Hexapoda</taxon>
        <taxon>Insecta</taxon>
        <taxon>Pterygota</taxon>
        <taxon>Neoptera</taxon>
        <taxon>Endopterygota</taxon>
        <taxon>Hymenoptera</taxon>
        <taxon>Apocrita</taxon>
        <taxon>Proctotrupomorpha</taxon>
        <taxon>Chalcidoidea</taxon>
        <taxon>Trichogrammatidae</taxon>
        <taxon>Trichogramma</taxon>
    </lineage>
</organism>
<proteinExistence type="inferred from homology"/>
<evidence type="ECO:0000256" key="3">
    <source>
        <dbReference type="ARBA" id="ARBA00022942"/>
    </source>
</evidence>
<gene>
    <name evidence="5" type="ORF">TKK_005547</name>
</gene>
<dbReference type="Proteomes" id="UP001627154">
    <property type="component" value="Unassembled WGS sequence"/>
</dbReference>
<name>A0ABD2X741_9HYME</name>